<protein>
    <recommendedName>
        <fullName evidence="2">Glucose-methanol-choline oxidoreductase C-terminal domain-containing protein</fullName>
    </recommendedName>
</protein>
<dbReference type="InterPro" id="IPR012132">
    <property type="entry name" value="GMC_OxRdtase"/>
</dbReference>
<dbReference type="InterPro" id="IPR036188">
    <property type="entry name" value="FAD/NAD-bd_sf"/>
</dbReference>
<dbReference type="PANTHER" id="PTHR11552">
    <property type="entry name" value="GLUCOSE-METHANOL-CHOLINE GMC OXIDOREDUCTASE"/>
    <property type="match status" value="1"/>
</dbReference>
<gene>
    <name evidence="3" type="ORF">KUTeg_008837</name>
</gene>
<accession>A0ABQ9FDI2</accession>
<evidence type="ECO:0000313" key="4">
    <source>
        <dbReference type="Proteomes" id="UP001217089"/>
    </source>
</evidence>
<proteinExistence type="inferred from homology"/>
<name>A0ABQ9FDI2_TEGGR</name>
<keyword evidence="4" id="KW-1185">Reference proteome</keyword>
<reference evidence="3 4" key="1">
    <citation type="submission" date="2022-12" db="EMBL/GenBank/DDBJ databases">
        <title>Chromosome-level genome of Tegillarca granosa.</title>
        <authorList>
            <person name="Kim J."/>
        </authorList>
    </citation>
    <scope>NUCLEOTIDE SEQUENCE [LARGE SCALE GENOMIC DNA]</scope>
    <source>
        <strain evidence="3">Teg-2019</strain>
        <tissue evidence="3">Adductor muscle</tissue>
    </source>
</reference>
<organism evidence="3 4">
    <name type="scientific">Tegillarca granosa</name>
    <name type="common">Malaysian cockle</name>
    <name type="synonym">Anadara granosa</name>
    <dbReference type="NCBI Taxonomy" id="220873"/>
    <lineage>
        <taxon>Eukaryota</taxon>
        <taxon>Metazoa</taxon>
        <taxon>Spiralia</taxon>
        <taxon>Lophotrochozoa</taxon>
        <taxon>Mollusca</taxon>
        <taxon>Bivalvia</taxon>
        <taxon>Autobranchia</taxon>
        <taxon>Pteriomorphia</taxon>
        <taxon>Arcoida</taxon>
        <taxon>Arcoidea</taxon>
        <taxon>Arcidae</taxon>
        <taxon>Tegillarca</taxon>
    </lineage>
</organism>
<dbReference type="Proteomes" id="UP001217089">
    <property type="component" value="Unassembled WGS sequence"/>
</dbReference>
<evidence type="ECO:0000256" key="1">
    <source>
        <dbReference type="ARBA" id="ARBA00010790"/>
    </source>
</evidence>
<dbReference type="SUPFAM" id="SSF51905">
    <property type="entry name" value="FAD/NAD(P)-binding domain"/>
    <property type="match status" value="1"/>
</dbReference>
<dbReference type="PANTHER" id="PTHR11552:SF147">
    <property type="entry name" value="CHOLINE DEHYDROGENASE, MITOCHONDRIAL"/>
    <property type="match status" value="1"/>
</dbReference>
<evidence type="ECO:0000259" key="2">
    <source>
        <dbReference type="Pfam" id="PF05199"/>
    </source>
</evidence>
<dbReference type="InterPro" id="IPR007867">
    <property type="entry name" value="GMC_OxRtase_C"/>
</dbReference>
<comment type="similarity">
    <text evidence="1">Belongs to the GMC oxidoreductase family.</text>
</comment>
<dbReference type="Pfam" id="PF05199">
    <property type="entry name" value="GMC_oxred_C"/>
    <property type="match status" value="1"/>
</dbReference>
<comment type="caution">
    <text evidence="3">The sequence shown here is derived from an EMBL/GenBank/DDBJ whole genome shotgun (WGS) entry which is preliminary data.</text>
</comment>
<dbReference type="Gene3D" id="3.50.50.60">
    <property type="entry name" value="FAD/NAD(P)-binding domain"/>
    <property type="match status" value="1"/>
</dbReference>
<evidence type="ECO:0000313" key="3">
    <source>
        <dbReference type="EMBL" id="KAJ8314276.1"/>
    </source>
</evidence>
<feature type="domain" description="Glucose-methanol-choline oxidoreductase C-terminal" evidence="2">
    <location>
        <begin position="13"/>
        <end position="96"/>
    </location>
</feature>
<sequence length="111" mass="12350">MSKSQFYLVLKHSEPFTKCLAHTFDSEEYWECMVRHLAVSGYHISASCKMGPPSDKTSVVDPELKVHGIEGLRVVDASVFPNVTSGNTMAPTLMVAEKAADIIKKYIKINF</sequence>
<dbReference type="EMBL" id="JARBDR010000342">
    <property type="protein sequence ID" value="KAJ8314276.1"/>
    <property type="molecule type" value="Genomic_DNA"/>
</dbReference>